<name>A0A9P8Q5I9_WICPI</name>
<protein>
    <recommendedName>
        <fullName evidence="4">Secreted protein</fullName>
    </recommendedName>
</protein>
<evidence type="ECO:0000256" key="1">
    <source>
        <dbReference type="SAM" id="SignalP"/>
    </source>
</evidence>
<sequence>MFLQSAFVKLCLFIAACRILEHGSSVDALSCLRGSVSGFLEAVVIVADDAVDGAVDAAKEVVEAVCDRVEGVTGEELALVGVNN</sequence>
<feature type="signal peptide" evidence="1">
    <location>
        <begin position="1"/>
        <end position="17"/>
    </location>
</feature>
<organism evidence="2 3">
    <name type="scientific">Wickerhamomyces pijperi</name>
    <name type="common">Yeast</name>
    <name type="synonym">Pichia pijperi</name>
    <dbReference type="NCBI Taxonomy" id="599730"/>
    <lineage>
        <taxon>Eukaryota</taxon>
        <taxon>Fungi</taxon>
        <taxon>Dikarya</taxon>
        <taxon>Ascomycota</taxon>
        <taxon>Saccharomycotina</taxon>
        <taxon>Saccharomycetes</taxon>
        <taxon>Phaffomycetales</taxon>
        <taxon>Wickerhamomycetaceae</taxon>
        <taxon>Wickerhamomyces</taxon>
    </lineage>
</organism>
<proteinExistence type="predicted"/>
<keyword evidence="1" id="KW-0732">Signal</keyword>
<dbReference type="Proteomes" id="UP000774326">
    <property type="component" value="Unassembled WGS sequence"/>
</dbReference>
<gene>
    <name evidence="2" type="ORF">WICPIJ_004658</name>
</gene>
<keyword evidence="3" id="KW-1185">Reference proteome</keyword>
<reference evidence="2" key="1">
    <citation type="journal article" date="2021" name="Open Biol.">
        <title>Shared evolutionary footprints suggest mitochondrial oxidative damage underlies multiple complex I losses in fungi.</title>
        <authorList>
            <person name="Schikora-Tamarit M.A."/>
            <person name="Marcet-Houben M."/>
            <person name="Nosek J."/>
            <person name="Gabaldon T."/>
        </authorList>
    </citation>
    <scope>NUCLEOTIDE SEQUENCE</scope>
    <source>
        <strain evidence="2">CBS2887</strain>
    </source>
</reference>
<reference evidence="2" key="2">
    <citation type="submission" date="2021-01" db="EMBL/GenBank/DDBJ databases">
        <authorList>
            <person name="Schikora-Tamarit M.A."/>
        </authorList>
    </citation>
    <scope>NUCLEOTIDE SEQUENCE</scope>
    <source>
        <strain evidence="2">CBS2887</strain>
    </source>
</reference>
<feature type="chain" id="PRO_5040349525" description="Secreted protein" evidence="1">
    <location>
        <begin position="18"/>
        <end position="84"/>
    </location>
</feature>
<accession>A0A9P8Q5I9</accession>
<evidence type="ECO:0000313" key="2">
    <source>
        <dbReference type="EMBL" id="KAH3684382.1"/>
    </source>
</evidence>
<dbReference type="EMBL" id="JAEUBG010002548">
    <property type="protein sequence ID" value="KAH3684382.1"/>
    <property type="molecule type" value="Genomic_DNA"/>
</dbReference>
<comment type="caution">
    <text evidence="2">The sequence shown here is derived from an EMBL/GenBank/DDBJ whole genome shotgun (WGS) entry which is preliminary data.</text>
</comment>
<evidence type="ECO:0008006" key="4">
    <source>
        <dbReference type="Google" id="ProtNLM"/>
    </source>
</evidence>
<evidence type="ECO:0000313" key="3">
    <source>
        <dbReference type="Proteomes" id="UP000774326"/>
    </source>
</evidence>
<dbReference type="AlphaFoldDB" id="A0A9P8Q5I9"/>